<reference evidence="10" key="1">
    <citation type="submission" date="2025-08" db="UniProtKB">
        <authorList>
            <consortium name="RefSeq"/>
        </authorList>
    </citation>
    <scope>IDENTIFICATION</scope>
</reference>
<keyword evidence="4 6" id="KW-0862">Zinc</keyword>
<feature type="binding site" evidence="6">
    <location>
        <position position="51"/>
    </location>
    <ligand>
        <name>Zn(2+)</name>
        <dbReference type="ChEBI" id="CHEBI:29105"/>
    </ligand>
</feature>
<feature type="binding site" evidence="6">
    <location>
        <position position="7"/>
    </location>
    <ligand>
        <name>Zn(2+)</name>
        <dbReference type="ChEBI" id="CHEBI:29105"/>
    </ligand>
</feature>
<dbReference type="SMART" id="SM00355">
    <property type="entry name" value="ZnF_C2H2"/>
    <property type="match status" value="10"/>
</dbReference>
<keyword evidence="1 6" id="KW-0479">Metal-binding</keyword>
<feature type="domain" description="C2H2-type" evidence="8">
    <location>
        <begin position="283"/>
        <end position="306"/>
    </location>
</feature>
<name>A0AAJ6ZWX0_PAPXU</name>
<feature type="binding site" evidence="6">
    <location>
        <position position="10"/>
    </location>
    <ligand>
        <name>Zn(2+)</name>
        <dbReference type="ChEBI" id="CHEBI:29105"/>
    </ligand>
</feature>
<dbReference type="Proteomes" id="UP000694872">
    <property type="component" value="Unplaced"/>
</dbReference>
<feature type="domain" description="C2H2-type" evidence="8">
    <location>
        <begin position="366"/>
        <end position="393"/>
    </location>
</feature>
<keyword evidence="3 5" id="KW-0863">Zinc-finger</keyword>
<feature type="region of interest" description="Disordered" evidence="7">
    <location>
        <begin position="131"/>
        <end position="176"/>
    </location>
</feature>
<dbReference type="InterPro" id="IPR013087">
    <property type="entry name" value="Znf_C2H2_type"/>
</dbReference>
<dbReference type="SMART" id="SM00868">
    <property type="entry name" value="zf-AD"/>
    <property type="match status" value="2"/>
</dbReference>
<proteinExistence type="predicted"/>
<sequence length="630" mass="74227">MADLKVCRICLRIGGKVYESEQFQLNIYYENVTALKIIKMDHIPQFFCYECSMLLHKFHKFKEKCHYSQRKLKSLLVKQPITYQAINSIKTNNKEIYTNMSIATVNKRVKTYLFNEMPGEIIKKNKFKDKKSDEKNYNSDSNELDDDLNDVNIKNEDSPRSDVPSPLESSSDSDFFPKPDVTEVFIKDDGLKTDIFKIECPEIEKNTEETDIKKDTETTEETKDRCLRKRKKEVITQKNYKFTTRRRRYLDSNKWRKISLNEEEAIRDFEKRAIDPKYVQATYHCKDCYKFFSKEDIMLRHFKLRHNPSIGPFECRFCHSRFRLECHLRKHIRTHYTKYECLVCNLVVAIETTALMHEETHAGITRACKYCGEQFRHMSTYYTHLRTHRSRHVCALCGASFVSAAGLHQHKRVTHVGREERPDSAESDNTFCERCQINFESSGAFAEHLQSSALHADVEKEDDEEVPAPKRRSKRLRFTFTRRRKPMDCYQCGKHFSTQMECMNHHQKEHPGTSFCPPSERHICEICGASLAPGSIAMHQNLHTREKIYNCETCGRQFYSTAGLKRHRVTHTGEKPYECPLCEKRFTQNNSMKLHYRTIHLKQPYPKRIRTKKKDGGLKSVAMESEDEMF</sequence>
<feature type="domain" description="C2H2-type" evidence="8">
    <location>
        <begin position="549"/>
        <end position="576"/>
    </location>
</feature>
<dbReference type="GO" id="GO:0006355">
    <property type="term" value="P:regulation of DNA-templated transcription"/>
    <property type="evidence" value="ECO:0007669"/>
    <property type="project" value="UniProtKB-ARBA"/>
</dbReference>
<evidence type="ECO:0000313" key="10">
    <source>
        <dbReference type="RefSeq" id="XP_013180737.1"/>
    </source>
</evidence>
<evidence type="ECO:0000256" key="6">
    <source>
        <dbReference type="PROSITE-ProRule" id="PRU01263"/>
    </source>
</evidence>
<dbReference type="InterPro" id="IPR036236">
    <property type="entry name" value="Znf_C2H2_sf"/>
</dbReference>
<dbReference type="PANTHER" id="PTHR24379:SF121">
    <property type="entry name" value="C2H2-TYPE DOMAIN-CONTAINING PROTEIN"/>
    <property type="match status" value="1"/>
</dbReference>
<feature type="domain" description="C2H2-type" evidence="8">
    <location>
        <begin position="313"/>
        <end position="340"/>
    </location>
</feature>
<feature type="domain" description="C2H2-type" evidence="8">
    <location>
        <begin position="577"/>
        <end position="605"/>
    </location>
</feature>
<dbReference type="PROSITE" id="PS00028">
    <property type="entry name" value="ZINC_FINGER_C2H2_1"/>
    <property type="match status" value="6"/>
</dbReference>
<dbReference type="AlphaFoldDB" id="A0AAJ6ZWX0"/>
<keyword evidence="2" id="KW-0677">Repeat</keyword>
<evidence type="ECO:0000259" key="9">
    <source>
        <dbReference type="PROSITE" id="PS51915"/>
    </source>
</evidence>
<dbReference type="FunFam" id="3.30.160.60:FF:000100">
    <property type="entry name" value="Zinc finger 45-like"/>
    <property type="match status" value="1"/>
</dbReference>
<gene>
    <name evidence="10" type="primary">LOC106127188</name>
</gene>
<evidence type="ECO:0000256" key="7">
    <source>
        <dbReference type="SAM" id="MobiDB-lite"/>
    </source>
</evidence>
<dbReference type="SUPFAM" id="SSF57716">
    <property type="entry name" value="Glucocorticoid receptor-like (DNA-binding domain)"/>
    <property type="match status" value="1"/>
</dbReference>
<feature type="binding site" evidence="6">
    <location>
        <position position="48"/>
    </location>
    <ligand>
        <name>Zn(2+)</name>
        <dbReference type="ChEBI" id="CHEBI:29105"/>
    </ligand>
</feature>
<organism evidence="10">
    <name type="scientific">Papilio xuthus</name>
    <name type="common">Asian swallowtail butterfly</name>
    <dbReference type="NCBI Taxonomy" id="66420"/>
    <lineage>
        <taxon>Eukaryota</taxon>
        <taxon>Metazoa</taxon>
        <taxon>Ecdysozoa</taxon>
        <taxon>Arthropoda</taxon>
        <taxon>Hexapoda</taxon>
        <taxon>Insecta</taxon>
        <taxon>Pterygota</taxon>
        <taxon>Neoptera</taxon>
        <taxon>Endopterygota</taxon>
        <taxon>Lepidoptera</taxon>
        <taxon>Glossata</taxon>
        <taxon>Ditrysia</taxon>
        <taxon>Papilionoidea</taxon>
        <taxon>Papilionidae</taxon>
        <taxon>Papilioninae</taxon>
        <taxon>Papilio</taxon>
    </lineage>
</organism>
<dbReference type="Pfam" id="PF07776">
    <property type="entry name" value="zf-AD"/>
    <property type="match status" value="1"/>
</dbReference>
<dbReference type="Gene3D" id="3.30.160.60">
    <property type="entry name" value="Classic Zinc Finger"/>
    <property type="match status" value="5"/>
</dbReference>
<feature type="domain" description="C2H2-type" evidence="8">
    <location>
        <begin position="487"/>
        <end position="515"/>
    </location>
</feature>
<dbReference type="Pfam" id="PF00096">
    <property type="entry name" value="zf-C2H2"/>
    <property type="match status" value="3"/>
</dbReference>
<dbReference type="GeneID" id="106127188"/>
<dbReference type="InterPro" id="IPR012934">
    <property type="entry name" value="Znf_AD"/>
</dbReference>
<feature type="domain" description="C2H2-type" evidence="8">
    <location>
        <begin position="392"/>
        <end position="420"/>
    </location>
</feature>
<dbReference type="GO" id="GO:0005634">
    <property type="term" value="C:nucleus"/>
    <property type="evidence" value="ECO:0007669"/>
    <property type="project" value="InterPro"/>
</dbReference>
<evidence type="ECO:0000256" key="2">
    <source>
        <dbReference type="ARBA" id="ARBA00022737"/>
    </source>
</evidence>
<evidence type="ECO:0000256" key="4">
    <source>
        <dbReference type="ARBA" id="ARBA00022833"/>
    </source>
</evidence>
<dbReference type="FunFam" id="3.30.160.60:FF:002343">
    <property type="entry name" value="Zinc finger protein 33A"/>
    <property type="match status" value="1"/>
</dbReference>
<evidence type="ECO:0000259" key="8">
    <source>
        <dbReference type="PROSITE" id="PS50157"/>
    </source>
</evidence>
<dbReference type="RefSeq" id="XP_013180737.1">
    <property type="nucleotide sequence ID" value="XM_013325283.1"/>
</dbReference>
<dbReference type="KEGG" id="pxu:106127188"/>
<evidence type="ECO:0000256" key="3">
    <source>
        <dbReference type="ARBA" id="ARBA00022771"/>
    </source>
</evidence>
<feature type="domain" description="ZAD" evidence="9">
    <location>
        <begin position="5"/>
        <end position="75"/>
    </location>
</feature>
<dbReference type="PROSITE" id="PS51915">
    <property type="entry name" value="ZAD"/>
    <property type="match status" value="1"/>
</dbReference>
<protein>
    <submittedName>
        <fullName evidence="10">Zinc finger protein 37-like isoform X1</fullName>
    </submittedName>
</protein>
<accession>A0AAJ6ZWX0</accession>
<evidence type="ECO:0000256" key="1">
    <source>
        <dbReference type="ARBA" id="ARBA00022723"/>
    </source>
</evidence>
<dbReference type="PANTHER" id="PTHR24379">
    <property type="entry name" value="KRAB AND ZINC FINGER DOMAIN-CONTAINING"/>
    <property type="match status" value="1"/>
</dbReference>
<evidence type="ECO:0000256" key="5">
    <source>
        <dbReference type="PROSITE-ProRule" id="PRU00042"/>
    </source>
</evidence>
<dbReference type="SUPFAM" id="SSF57667">
    <property type="entry name" value="beta-beta-alpha zinc fingers"/>
    <property type="match status" value="3"/>
</dbReference>
<dbReference type="GO" id="GO:0008270">
    <property type="term" value="F:zinc ion binding"/>
    <property type="evidence" value="ECO:0007669"/>
    <property type="project" value="UniProtKB-UniRule"/>
</dbReference>
<dbReference type="Gene3D" id="3.40.1800.20">
    <property type="match status" value="1"/>
</dbReference>
<dbReference type="PROSITE" id="PS50157">
    <property type="entry name" value="ZINC_FINGER_C2H2_2"/>
    <property type="match status" value="7"/>
</dbReference>